<dbReference type="InterPro" id="IPR021109">
    <property type="entry name" value="Peptidase_aspartic_dom_sf"/>
</dbReference>
<keyword evidence="2" id="KW-0808">Transferase</keyword>
<dbReference type="GO" id="GO:0006508">
    <property type="term" value="P:proteolysis"/>
    <property type="evidence" value="ECO:0007669"/>
    <property type="project" value="InterPro"/>
</dbReference>
<proteinExistence type="predicted"/>
<protein>
    <recommendedName>
        <fullName evidence="1">RNA-directed DNA polymerase</fullName>
        <ecNumber evidence="1">2.7.7.49</ecNumber>
    </recommendedName>
</protein>
<dbReference type="GO" id="GO:0004190">
    <property type="term" value="F:aspartic-type endopeptidase activity"/>
    <property type="evidence" value="ECO:0007669"/>
    <property type="project" value="InterPro"/>
</dbReference>
<dbReference type="InterPro" id="IPR043502">
    <property type="entry name" value="DNA/RNA_pol_sf"/>
</dbReference>
<dbReference type="AlphaFoldDB" id="A0A913ZSD1"/>
<dbReference type="GO" id="GO:0004519">
    <property type="term" value="F:endonuclease activity"/>
    <property type="evidence" value="ECO:0007669"/>
    <property type="project" value="UniProtKB-KW"/>
</dbReference>
<dbReference type="GeneID" id="119726413"/>
<keyword evidence="10" id="KW-1185">Reference proteome</keyword>
<evidence type="ECO:0000256" key="4">
    <source>
        <dbReference type="ARBA" id="ARBA00022722"/>
    </source>
</evidence>
<evidence type="ECO:0000256" key="6">
    <source>
        <dbReference type="ARBA" id="ARBA00022801"/>
    </source>
</evidence>
<dbReference type="Pfam" id="PF17917">
    <property type="entry name" value="RT_RNaseH"/>
    <property type="match status" value="1"/>
</dbReference>
<keyword evidence="5" id="KW-0255">Endonuclease</keyword>
<dbReference type="SUPFAM" id="SSF50630">
    <property type="entry name" value="Acid proteases"/>
    <property type="match status" value="1"/>
</dbReference>
<dbReference type="RefSeq" id="XP_038053996.1">
    <property type="nucleotide sequence ID" value="XM_038198068.1"/>
</dbReference>
<evidence type="ECO:0000313" key="10">
    <source>
        <dbReference type="Proteomes" id="UP000887568"/>
    </source>
</evidence>
<sequence length="506" mass="56294">MVRGTKCRFLIDTGSTDTLISSTVYYQIPKEKRPILETEEVQVKQVDGSRLPVLGIAWVEVQVGRTTHQVRAVFTEMKYSGILCMDFLVPTGGNIDFQSRDWRLNGERIRCTNGAGEPFVGRVVVSRTTVIPSGHEAVVPGIIARKGADLVGPAMVEPMEGGGDLAKKGLVLARSLVETEAEVIPLRVFNPGREKRVAREGTTAGTISQVEVGSIHGELDVVANAGEELPKHLQDLFERGTAKVEATYHEDVRKCLVDFQDVLSKGDHDIGRTDVVQHHISTGDAKPFIKGFAEVASPLHALTEKSREFVWTESCQEAFDELKGRLQAAPVLSYPMPEGDFILDTDASGEGIRAVLSQVQGGHEKVLAYASRKLSKPERNYCVTRKELLAVVVYLKYFKKYLYGRRVTVRTDHAALRWVLNFKNPEGQLARWMEVLSQYDLVVEHRSGKKHGNADGLSRRQCKQCGREEVVDEAFGVPVPVREQSRHTMLYRDTSIKELPFTSSPQ</sequence>
<dbReference type="PANTHER" id="PTHR37984:SF5">
    <property type="entry name" value="PROTEIN NYNRIN-LIKE"/>
    <property type="match status" value="1"/>
</dbReference>
<organism evidence="9 10">
    <name type="scientific">Patiria miniata</name>
    <name type="common">Bat star</name>
    <name type="synonym">Asterina miniata</name>
    <dbReference type="NCBI Taxonomy" id="46514"/>
    <lineage>
        <taxon>Eukaryota</taxon>
        <taxon>Metazoa</taxon>
        <taxon>Echinodermata</taxon>
        <taxon>Eleutherozoa</taxon>
        <taxon>Asterozoa</taxon>
        <taxon>Asteroidea</taxon>
        <taxon>Valvatacea</taxon>
        <taxon>Valvatida</taxon>
        <taxon>Asterinidae</taxon>
        <taxon>Patiria</taxon>
    </lineage>
</organism>
<reference evidence="9" key="1">
    <citation type="submission" date="2022-11" db="UniProtKB">
        <authorList>
            <consortium name="EnsemblMetazoa"/>
        </authorList>
    </citation>
    <scope>IDENTIFICATION</scope>
</reference>
<accession>A0A913ZSD1</accession>
<dbReference type="PANTHER" id="PTHR37984">
    <property type="entry name" value="PROTEIN CBG26694"/>
    <property type="match status" value="1"/>
</dbReference>
<dbReference type="OrthoDB" id="6771093at2759"/>
<dbReference type="SUPFAM" id="SSF56672">
    <property type="entry name" value="DNA/RNA polymerases"/>
    <property type="match status" value="1"/>
</dbReference>
<dbReference type="Gene3D" id="3.10.20.370">
    <property type="match status" value="1"/>
</dbReference>
<dbReference type="Pfam" id="PF13650">
    <property type="entry name" value="Asp_protease_2"/>
    <property type="match status" value="1"/>
</dbReference>
<evidence type="ECO:0000256" key="2">
    <source>
        <dbReference type="ARBA" id="ARBA00022679"/>
    </source>
</evidence>
<evidence type="ECO:0000256" key="1">
    <source>
        <dbReference type="ARBA" id="ARBA00012493"/>
    </source>
</evidence>
<evidence type="ECO:0000256" key="7">
    <source>
        <dbReference type="ARBA" id="ARBA00022918"/>
    </source>
</evidence>
<dbReference type="InterPro" id="IPR001969">
    <property type="entry name" value="Aspartic_peptidase_AS"/>
</dbReference>
<dbReference type="GO" id="GO:0003964">
    <property type="term" value="F:RNA-directed DNA polymerase activity"/>
    <property type="evidence" value="ECO:0007669"/>
    <property type="project" value="UniProtKB-KW"/>
</dbReference>
<name>A0A913ZSD1_PATMI</name>
<keyword evidence="4" id="KW-0540">Nuclease</keyword>
<feature type="domain" description="Reverse transcriptase RNase H-like" evidence="8">
    <location>
        <begin position="337"/>
        <end position="439"/>
    </location>
</feature>
<dbReference type="InterPro" id="IPR050951">
    <property type="entry name" value="Retrovirus_Pol_polyprotein"/>
</dbReference>
<keyword evidence="3" id="KW-0548">Nucleotidyltransferase</keyword>
<dbReference type="CDD" id="cd09274">
    <property type="entry name" value="RNase_HI_RT_Ty3"/>
    <property type="match status" value="1"/>
</dbReference>
<dbReference type="PROSITE" id="PS00141">
    <property type="entry name" value="ASP_PROTEASE"/>
    <property type="match status" value="1"/>
</dbReference>
<dbReference type="InterPro" id="IPR043128">
    <property type="entry name" value="Rev_trsase/Diguanyl_cyclase"/>
</dbReference>
<evidence type="ECO:0000256" key="3">
    <source>
        <dbReference type="ARBA" id="ARBA00022695"/>
    </source>
</evidence>
<evidence type="ECO:0000256" key="5">
    <source>
        <dbReference type="ARBA" id="ARBA00022759"/>
    </source>
</evidence>
<evidence type="ECO:0000313" key="9">
    <source>
        <dbReference type="EnsemblMetazoa" id="XP_038053996.1"/>
    </source>
</evidence>
<keyword evidence="6" id="KW-0378">Hydrolase</keyword>
<dbReference type="Gene3D" id="2.40.70.10">
    <property type="entry name" value="Acid Proteases"/>
    <property type="match status" value="1"/>
</dbReference>
<dbReference type="FunFam" id="3.10.20.370:FF:000001">
    <property type="entry name" value="Retrovirus-related Pol polyprotein from transposon 17.6-like protein"/>
    <property type="match status" value="1"/>
</dbReference>
<keyword evidence="7" id="KW-0695">RNA-directed DNA polymerase</keyword>
<dbReference type="InterPro" id="IPR041373">
    <property type="entry name" value="RT_RNaseH"/>
</dbReference>
<evidence type="ECO:0000259" key="8">
    <source>
        <dbReference type="Pfam" id="PF17917"/>
    </source>
</evidence>
<dbReference type="Proteomes" id="UP000887568">
    <property type="component" value="Unplaced"/>
</dbReference>
<dbReference type="EnsemblMetazoa" id="XM_038198068.1">
    <property type="protein sequence ID" value="XP_038053996.1"/>
    <property type="gene ID" value="LOC119726413"/>
</dbReference>
<dbReference type="EC" id="2.7.7.49" evidence="1"/>
<dbReference type="Gene3D" id="3.30.70.270">
    <property type="match status" value="1"/>
</dbReference>
<dbReference type="CDD" id="cd00303">
    <property type="entry name" value="retropepsin_like"/>
    <property type="match status" value="1"/>
</dbReference>